<proteinExistence type="predicted"/>
<dbReference type="Proteomes" id="UP000236732">
    <property type="component" value="Unassembled WGS sequence"/>
</dbReference>
<dbReference type="InterPro" id="IPR016888">
    <property type="entry name" value="UCP028498"/>
</dbReference>
<dbReference type="EMBL" id="FNVT01000040">
    <property type="protein sequence ID" value="SEH03590.1"/>
    <property type="molecule type" value="Genomic_DNA"/>
</dbReference>
<evidence type="ECO:0000313" key="2">
    <source>
        <dbReference type="Proteomes" id="UP000236732"/>
    </source>
</evidence>
<organism evidence="1 2">
    <name type="scientific">Nonomuraea solani</name>
    <dbReference type="NCBI Taxonomy" id="1144553"/>
    <lineage>
        <taxon>Bacteria</taxon>
        <taxon>Bacillati</taxon>
        <taxon>Actinomycetota</taxon>
        <taxon>Actinomycetes</taxon>
        <taxon>Streptosporangiales</taxon>
        <taxon>Streptosporangiaceae</taxon>
        <taxon>Nonomuraea</taxon>
    </lineage>
</organism>
<gene>
    <name evidence="1" type="ORF">SAMN05444920_1404</name>
</gene>
<sequence length="128" mass="14068">MATWTGEELSTIGYAEELDLSSQRDDGTLGRPVTIWVVRVADDLYVRCMNGRSGAWYRGARVRHQGHISAGGVEADVAFAHLDPADAAVHDQIDEVYRTKYRRFGGNIIGGVVNPDARAATIKLIPER</sequence>
<reference evidence="1 2" key="1">
    <citation type="submission" date="2016-10" db="EMBL/GenBank/DDBJ databases">
        <authorList>
            <person name="de Groot N.N."/>
        </authorList>
    </citation>
    <scope>NUCLEOTIDE SEQUENCE [LARGE SCALE GENOMIC DNA]</scope>
    <source>
        <strain evidence="1 2">CGMCC 4.7037</strain>
    </source>
</reference>
<evidence type="ECO:0008006" key="3">
    <source>
        <dbReference type="Google" id="ProtNLM"/>
    </source>
</evidence>
<name>A0A1H6F0C3_9ACTN</name>
<keyword evidence="2" id="KW-1185">Reference proteome</keyword>
<dbReference type="RefSeq" id="WP_103964557.1">
    <property type="nucleotide sequence ID" value="NZ_FNVT01000040.1"/>
</dbReference>
<accession>A0A1H6F0C3</accession>
<dbReference type="Pfam" id="PF10012">
    <property type="entry name" value="DUF2255"/>
    <property type="match status" value="1"/>
</dbReference>
<dbReference type="AlphaFoldDB" id="A0A1H6F0C3"/>
<evidence type="ECO:0000313" key="1">
    <source>
        <dbReference type="EMBL" id="SEH03590.1"/>
    </source>
</evidence>
<dbReference type="OrthoDB" id="162563at2"/>
<protein>
    <recommendedName>
        <fullName evidence="3">DUF2255 family protein</fullName>
    </recommendedName>
</protein>